<accession>A0A7C3EVF0</accession>
<feature type="domain" description="Radical SAM core" evidence="1">
    <location>
        <begin position="194"/>
        <end position="455"/>
    </location>
</feature>
<name>A0A7C3EVF0_9CREN</name>
<dbReference type="SUPFAM" id="SSF81585">
    <property type="entry name" value="PsbU/PolX domain-like"/>
    <property type="match status" value="1"/>
</dbReference>
<dbReference type="SUPFAM" id="SSF102114">
    <property type="entry name" value="Radical SAM enzymes"/>
    <property type="match status" value="1"/>
</dbReference>
<dbReference type="SMART" id="SM00729">
    <property type="entry name" value="Elp3"/>
    <property type="match status" value="1"/>
</dbReference>
<sequence>MGALEAGMTALRVLIIDGYTDEPAGLGVPPFLDVYPRYIAGAVWKRAPSAEVIYITIDEARQDQARVERASSSSDLSVLIAGATVPGKYLCGSPATHNDAASLAGLLKSRHTAICGPAARFGFARGGGSRASGRMRLEDLYEFVITGDPEVVVDSLLADGLSPRTEMDAVRKSENSLSAYAERGARIAPQHPDFPGGLICEIETYRGCPRSLCGGCSFCTEPLHGAPDFRSVKSIEREMAALHSAGVLNFRLGRQPDLLIYGTADREIALPRPNPSALRRLLSAVRRAAPRLRVLHIDNVNPATISTYPDEAEAALKEIAALDTPGDVAAMGVESVDESVVMKNNLKVDYEGAMKAVEIINRVGRERGENGMPRLLPGINFVYGLPGETKATFEINLEFMKDVLSRGLLVRRINLRQVMVMPSTRMESSGDYLVRKHKGLFARHKARMREEVDLPMIKRVVPTWTVLRETRAELVEGNMTWCRQVGSYPILVGVPRPLERGSFYDLVVVSHGPRSVGAIPVPIMINRLGMRELKAMPGLGSRRAAAIIRGRPFKSSEELKAAIDDPSIIAPALPFTSFG</sequence>
<dbReference type="EMBL" id="DSTX01000001">
    <property type="protein sequence ID" value="HFK19809.1"/>
    <property type="molecule type" value="Genomic_DNA"/>
</dbReference>
<dbReference type="PROSITE" id="PS51918">
    <property type="entry name" value="RADICAL_SAM"/>
    <property type="match status" value="1"/>
</dbReference>
<dbReference type="GO" id="GO:0003824">
    <property type="term" value="F:catalytic activity"/>
    <property type="evidence" value="ECO:0007669"/>
    <property type="project" value="InterPro"/>
</dbReference>
<protein>
    <submittedName>
        <fullName evidence="2">Radical SAM protein</fullName>
    </submittedName>
</protein>
<comment type="caution">
    <text evidence="2">The sequence shown here is derived from an EMBL/GenBank/DDBJ whole genome shotgun (WGS) entry which is preliminary data.</text>
</comment>
<dbReference type="Gene3D" id="3.30.750.200">
    <property type="match status" value="1"/>
</dbReference>
<dbReference type="SFLD" id="SFLDG01082">
    <property type="entry name" value="B12-binding_domain_containing"/>
    <property type="match status" value="1"/>
</dbReference>
<dbReference type="GO" id="GO:0051536">
    <property type="term" value="F:iron-sulfur cluster binding"/>
    <property type="evidence" value="ECO:0007669"/>
    <property type="project" value="InterPro"/>
</dbReference>
<dbReference type="Gene3D" id="1.10.150.320">
    <property type="entry name" value="Photosystem II 12 kDa extrinsic protein"/>
    <property type="match status" value="1"/>
</dbReference>
<dbReference type="Gene3D" id="3.30.750.210">
    <property type="match status" value="1"/>
</dbReference>
<evidence type="ECO:0000259" key="1">
    <source>
        <dbReference type="PROSITE" id="PS51918"/>
    </source>
</evidence>
<evidence type="ECO:0000313" key="2">
    <source>
        <dbReference type="EMBL" id="HFK19809.1"/>
    </source>
</evidence>
<dbReference type="InterPro" id="IPR006638">
    <property type="entry name" value="Elp3/MiaA/NifB-like_rSAM"/>
</dbReference>
<dbReference type="Pfam" id="PF04055">
    <property type="entry name" value="Radical_SAM"/>
    <property type="match status" value="1"/>
</dbReference>
<reference evidence="2" key="1">
    <citation type="journal article" date="2020" name="mSystems">
        <title>Genome- and Community-Level Interaction Insights into Carbon Utilization and Element Cycling Functions of Hydrothermarchaeota in Hydrothermal Sediment.</title>
        <authorList>
            <person name="Zhou Z."/>
            <person name="Liu Y."/>
            <person name="Xu W."/>
            <person name="Pan J."/>
            <person name="Luo Z.H."/>
            <person name="Li M."/>
        </authorList>
    </citation>
    <scope>NUCLEOTIDE SEQUENCE [LARGE SCALE GENOMIC DNA]</scope>
    <source>
        <strain evidence="2">SpSt-468</strain>
    </source>
</reference>
<dbReference type="AlphaFoldDB" id="A0A7C3EVF0"/>
<dbReference type="PANTHER" id="PTHR43324:SF1">
    <property type="entry name" value="RADICAL SAM CORE DOMAIN-CONTAINING PROTEIN"/>
    <property type="match status" value="1"/>
</dbReference>
<proteinExistence type="predicted"/>
<dbReference type="InterPro" id="IPR058240">
    <property type="entry name" value="rSAM_sf"/>
</dbReference>
<dbReference type="SFLD" id="SFLDS00029">
    <property type="entry name" value="Radical_SAM"/>
    <property type="match status" value="1"/>
</dbReference>
<organism evidence="2">
    <name type="scientific">Candidatus Methanomethylicus mesodigestus</name>
    <dbReference type="NCBI Taxonomy" id="1867258"/>
    <lineage>
        <taxon>Archaea</taxon>
        <taxon>Thermoproteota</taxon>
        <taxon>Methanosuratincolia</taxon>
        <taxon>Candidatus Methanomethylicales</taxon>
        <taxon>Candidatus Methanomethylicaceae</taxon>
        <taxon>Candidatus Methanomethylicus</taxon>
    </lineage>
</organism>
<gene>
    <name evidence="2" type="ORF">ENS19_00825</name>
</gene>
<dbReference type="PANTHER" id="PTHR43324">
    <property type="match status" value="1"/>
</dbReference>
<dbReference type="InterPro" id="IPR007197">
    <property type="entry name" value="rSAM"/>
</dbReference>